<dbReference type="EMBL" id="CP003169">
    <property type="protein sequence ID" value="AEV72048.1"/>
    <property type="molecule type" value="Genomic_DNA"/>
</dbReference>
<protein>
    <recommendedName>
        <fullName evidence="4">Intersectin-EH binding protein Ibp1</fullName>
    </recommendedName>
</protein>
<evidence type="ECO:0000256" key="1">
    <source>
        <dbReference type="SAM" id="SignalP"/>
    </source>
</evidence>
<evidence type="ECO:0000313" key="3">
    <source>
        <dbReference type="Proteomes" id="UP000005442"/>
    </source>
</evidence>
<evidence type="ECO:0000313" key="2">
    <source>
        <dbReference type="EMBL" id="AEV72048.1"/>
    </source>
</evidence>
<accession>G8RGT3</accession>
<feature type="signal peptide" evidence="1">
    <location>
        <begin position="1"/>
        <end position="30"/>
    </location>
</feature>
<dbReference type="KEGG" id="mrh:MycrhN_1431"/>
<dbReference type="AlphaFoldDB" id="G8RGT3"/>
<dbReference type="RefSeq" id="WP_014209863.1">
    <property type="nucleotide sequence ID" value="NC_016604.1"/>
</dbReference>
<evidence type="ECO:0008006" key="4">
    <source>
        <dbReference type="Google" id="ProtNLM"/>
    </source>
</evidence>
<feature type="chain" id="PRO_5003514493" description="Intersectin-EH binding protein Ibp1" evidence="1">
    <location>
        <begin position="31"/>
        <end position="93"/>
    </location>
</feature>
<gene>
    <name evidence="2" type="ordered locus">MycrhN_1431</name>
</gene>
<dbReference type="STRING" id="710685.MycrhN_1431"/>
<sequence>MRVPKIRVVPLVFSGAAAAALLIAPSLLTAEDGDGSQSVAVPCYMGTTFPNPWGRSCTIPGPLHKIRGSAPDANAIIACKDIPGCLSWYVNSP</sequence>
<name>G8RGT3_MYCRN</name>
<dbReference type="HOGENOM" id="CLU_2396539_0_0_11"/>
<dbReference type="Proteomes" id="UP000005442">
    <property type="component" value="Chromosome"/>
</dbReference>
<proteinExistence type="predicted"/>
<dbReference type="PATRIC" id="fig|710685.3.peg.1438"/>
<reference evidence="2 3" key="1">
    <citation type="submission" date="2011-12" db="EMBL/GenBank/DDBJ databases">
        <title>Complete sequence of Mycobacterium rhodesiae NBB3.</title>
        <authorList>
            <consortium name="US DOE Joint Genome Institute"/>
            <person name="Lucas S."/>
            <person name="Han J."/>
            <person name="Lapidus A."/>
            <person name="Cheng J.-F."/>
            <person name="Goodwin L."/>
            <person name="Pitluck S."/>
            <person name="Peters L."/>
            <person name="Mikhailova N."/>
            <person name="Gu W."/>
            <person name="Detter J.C."/>
            <person name="Han C."/>
            <person name="Tapia R."/>
            <person name="Land M."/>
            <person name="Hauser L."/>
            <person name="Kyrpides N."/>
            <person name="Ivanova N."/>
            <person name="Pagani I."/>
            <person name="Mattes T."/>
            <person name="Holmes A."/>
            <person name="Rutledge P."/>
            <person name="Paulsen I."/>
            <person name="Coleman N."/>
            <person name="Woyke T."/>
        </authorList>
    </citation>
    <scope>NUCLEOTIDE SEQUENCE [LARGE SCALE GENOMIC DNA]</scope>
    <source>
        <strain evidence="2 3">NBB3</strain>
    </source>
</reference>
<keyword evidence="1" id="KW-0732">Signal</keyword>
<organism evidence="2 3">
    <name type="scientific">Mycolicibacterium rhodesiae (strain NBB3)</name>
    <name type="common">Mycobacterium rhodesiae</name>
    <dbReference type="NCBI Taxonomy" id="710685"/>
    <lineage>
        <taxon>Bacteria</taxon>
        <taxon>Bacillati</taxon>
        <taxon>Actinomycetota</taxon>
        <taxon>Actinomycetes</taxon>
        <taxon>Mycobacteriales</taxon>
        <taxon>Mycobacteriaceae</taxon>
        <taxon>Mycolicibacterium</taxon>
    </lineage>
</organism>
<keyword evidence="3" id="KW-1185">Reference proteome</keyword>
<dbReference type="OrthoDB" id="4747906at2"/>